<dbReference type="AlphaFoldDB" id="A0A067YC37"/>
<reference evidence="2" key="2">
    <citation type="journal article" date="2014" name="PLoS Negl. Trop. Dis.">
        <title>Isolation and Characterization of Two Novel Plasmids from Pathogenic Leptospira interrogans Serogroup Canicola Serovar Canicola Strain Gui44.</title>
        <authorList>
            <person name="Zhu W.N."/>
            <person name="Huang L.L."/>
            <person name="Zeng L.B."/>
            <person name="Zhuang X.R."/>
            <person name="Chen C.Y."/>
            <person name="Wang Y.Z."/>
            <person name="Qin J.H."/>
            <person name="Zhu Y.Z."/>
            <person name="Guo X.K."/>
        </authorList>
    </citation>
    <scope>NUCLEOTIDE SEQUENCE</scope>
    <source>
        <strain evidence="2">Gui44</strain>
        <plasmid evidence="2">pGui2</plasmid>
    </source>
</reference>
<protein>
    <submittedName>
        <fullName evidence="2">Sh3 type 3 domain protein</fullName>
    </submittedName>
</protein>
<evidence type="ECO:0000259" key="1">
    <source>
        <dbReference type="Pfam" id="PF08239"/>
    </source>
</evidence>
<reference evidence="2" key="1">
    <citation type="submission" date="2013-09" db="EMBL/GenBank/DDBJ databases">
        <authorList>
            <person name="Huang L."/>
            <person name="Zeng L."/>
            <person name="Zhu Y."/>
            <person name="Guo X."/>
        </authorList>
    </citation>
    <scope>NUCLEOTIDE SEQUENCE</scope>
    <source>
        <strain evidence="2">Gui44</strain>
        <plasmid evidence="2">pGui2</plasmid>
    </source>
</reference>
<dbReference type="InterPro" id="IPR003646">
    <property type="entry name" value="SH3-like_bac-type"/>
</dbReference>
<dbReference type="Pfam" id="PF08239">
    <property type="entry name" value="SH3_3"/>
    <property type="match status" value="1"/>
</dbReference>
<proteinExistence type="predicted"/>
<geneLocation type="plasmid" evidence="2">
    <name>pGui2</name>
</geneLocation>
<sequence>MLLSIFVTFILSCKKVEKNIGENVIFENGTNVQINLKPGLAVRIEPSTTSKKILEIPFNESAQIISCKKNNEILLNLSGSWCQIKFLDKEGWVFAPLLRLEKSNELPFRVFYGKAIRELPPEKPAPLSSKLVLYQVSIQGHDIGTIQFALDEKMGKGKKNSCRYWSGPPHTEESSQRHCDSSTILYKRNGNELSIDGKQYKWDGRFEGFISLDDNHDWKEIFAQAFEGKPHPEGEYNSWTLEESNCRFYEGDPYGGAEASFLCEKLGYDDSCQCFEK</sequence>
<keyword evidence="2" id="KW-0614">Plasmid</keyword>
<name>A0A067YC37_LEPIR</name>
<organism evidence="2">
    <name type="scientific">Leptospira interrogans serovar Canicola</name>
    <dbReference type="NCBI Taxonomy" id="211880"/>
    <lineage>
        <taxon>Bacteria</taxon>
        <taxon>Pseudomonadati</taxon>
        <taxon>Spirochaetota</taxon>
        <taxon>Spirochaetia</taxon>
        <taxon>Leptospirales</taxon>
        <taxon>Leptospiraceae</taxon>
        <taxon>Leptospira</taxon>
    </lineage>
</organism>
<feature type="domain" description="SH3b" evidence="1">
    <location>
        <begin position="39"/>
        <end position="97"/>
    </location>
</feature>
<evidence type="ECO:0000313" key="2">
    <source>
        <dbReference type="EMBL" id="AGZ84966.1"/>
    </source>
</evidence>
<dbReference type="Gene3D" id="2.30.30.40">
    <property type="entry name" value="SH3 Domains"/>
    <property type="match status" value="1"/>
</dbReference>
<accession>A0A067YC37</accession>
<dbReference type="EMBL" id="KF648558">
    <property type="protein sequence ID" value="AGZ84966.1"/>
    <property type="molecule type" value="Genomic_DNA"/>
</dbReference>